<keyword evidence="1" id="KW-0812">Transmembrane</keyword>
<reference evidence="2 3" key="1">
    <citation type="submission" date="2017-03" db="EMBL/GenBank/DDBJ databases">
        <title>Genome sequence of Paracoccus contaminans isolated from a water microcosm.</title>
        <authorList>
            <person name="Aurass P."/>
            <person name="Karste S."/>
            <person name="Trost E."/>
            <person name="Glaeser S.P."/>
            <person name="Kaempfer P."/>
            <person name="Flieger A."/>
        </authorList>
    </citation>
    <scope>NUCLEOTIDE SEQUENCE [LARGE SCALE GENOMIC DNA]</scope>
    <source>
        <strain evidence="3">RKI 16-01929T\LMG 29738T\CCM 8701T\CIP 111112T</strain>
    </source>
</reference>
<dbReference type="AlphaFoldDB" id="A0A1W6D000"/>
<name>A0A1W6D000_9RHOB</name>
<proteinExistence type="predicted"/>
<dbReference type="RefSeq" id="WP_085378485.1">
    <property type="nucleotide sequence ID" value="NZ_CP020612.1"/>
</dbReference>
<evidence type="ECO:0000256" key="1">
    <source>
        <dbReference type="SAM" id="Phobius"/>
    </source>
</evidence>
<feature type="transmembrane region" description="Helical" evidence="1">
    <location>
        <begin position="49"/>
        <end position="66"/>
    </location>
</feature>
<sequence length="124" mass="12740">MADFLRDLLTAEDHAAPYVWAAVALAHAMIGACLMTCAALLASLVLSDAVLGLALVAVGYSIWELLQAVAGGPPLDGLLDWLCVMLGAAMVAAVWERRVASGAASVIGLWAVVAAGVRQRIGGR</sequence>
<keyword evidence="1" id="KW-0472">Membrane</keyword>
<accession>A0A1W6D000</accession>
<keyword evidence="3" id="KW-1185">Reference proteome</keyword>
<evidence type="ECO:0008006" key="4">
    <source>
        <dbReference type="Google" id="ProtNLM"/>
    </source>
</evidence>
<evidence type="ECO:0000313" key="3">
    <source>
        <dbReference type="Proteomes" id="UP000193017"/>
    </source>
</evidence>
<feature type="transmembrane region" description="Helical" evidence="1">
    <location>
        <begin position="20"/>
        <end position="42"/>
    </location>
</feature>
<protein>
    <recommendedName>
        <fullName evidence="4">VanZ-like domain-containing protein</fullName>
    </recommendedName>
</protein>
<dbReference type="Proteomes" id="UP000193017">
    <property type="component" value="Chromosome"/>
</dbReference>
<gene>
    <name evidence="2" type="ORF">B0A89_13070</name>
</gene>
<organism evidence="2 3">
    <name type="scientific">Paracoccus contaminans</name>
    <dbReference type="NCBI Taxonomy" id="1945662"/>
    <lineage>
        <taxon>Bacteria</taxon>
        <taxon>Pseudomonadati</taxon>
        <taxon>Pseudomonadota</taxon>
        <taxon>Alphaproteobacteria</taxon>
        <taxon>Rhodobacterales</taxon>
        <taxon>Paracoccaceae</taxon>
        <taxon>Paracoccus</taxon>
    </lineage>
</organism>
<dbReference type="EMBL" id="CP020612">
    <property type="protein sequence ID" value="ARJ70428.1"/>
    <property type="molecule type" value="Genomic_DNA"/>
</dbReference>
<keyword evidence="1" id="KW-1133">Transmembrane helix</keyword>
<dbReference type="KEGG" id="pcon:B0A89_13070"/>
<dbReference type="PROSITE" id="PS51257">
    <property type="entry name" value="PROKAR_LIPOPROTEIN"/>
    <property type="match status" value="1"/>
</dbReference>
<feature type="transmembrane region" description="Helical" evidence="1">
    <location>
        <begin position="78"/>
        <end position="95"/>
    </location>
</feature>
<dbReference type="STRING" id="1945662.B0A89_13070"/>
<evidence type="ECO:0000313" key="2">
    <source>
        <dbReference type="EMBL" id="ARJ70428.1"/>
    </source>
</evidence>